<dbReference type="Gene3D" id="2.60.40.10">
    <property type="entry name" value="Immunoglobulins"/>
    <property type="match status" value="1"/>
</dbReference>
<feature type="region of interest" description="Disordered" evidence="1">
    <location>
        <begin position="482"/>
        <end position="510"/>
    </location>
</feature>
<dbReference type="GO" id="GO:0004222">
    <property type="term" value="F:metalloendopeptidase activity"/>
    <property type="evidence" value="ECO:0007669"/>
    <property type="project" value="InterPro"/>
</dbReference>
<protein>
    <submittedName>
        <fullName evidence="4">The GLUG motif-containing protein</fullName>
    </submittedName>
</protein>
<organism evidence="4 5">
    <name type="scientific">Natronorubrum thiooxidans</name>
    <dbReference type="NCBI Taxonomy" id="308853"/>
    <lineage>
        <taxon>Archaea</taxon>
        <taxon>Methanobacteriati</taxon>
        <taxon>Methanobacteriota</taxon>
        <taxon>Stenosarchaea group</taxon>
        <taxon>Halobacteria</taxon>
        <taxon>Halobacteriales</taxon>
        <taxon>Natrialbaceae</taxon>
        <taxon>Natronorubrum</taxon>
    </lineage>
</organism>
<reference evidence="5" key="1">
    <citation type="submission" date="2017-01" db="EMBL/GenBank/DDBJ databases">
        <authorList>
            <person name="Varghese N."/>
            <person name="Submissions S."/>
        </authorList>
    </citation>
    <scope>NUCLEOTIDE SEQUENCE [LARGE SCALE GENOMIC DNA]</scope>
    <source>
        <strain evidence="5">type strain: HArc-</strain>
    </source>
</reference>
<evidence type="ECO:0000313" key="4">
    <source>
        <dbReference type="EMBL" id="SIS21657.1"/>
    </source>
</evidence>
<dbReference type="InterPro" id="IPR013783">
    <property type="entry name" value="Ig-like_fold"/>
</dbReference>
<dbReference type="Proteomes" id="UP000185936">
    <property type="component" value="Unassembled WGS sequence"/>
</dbReference>
<dbReference type="GO" id="GO:0008270">
    <property type="term" value="F:zinc ion binding"/>
    <property type="evidence" value="ECO:0007669"/>
    <property type="project" value="InterPro"/>
</dbReference>
<dbReference type="STRING" id="308853.SAMN05421752_13810"/>
<dbReference type="RefSeq" id="WP_143823977.1">
    <property type="nucleotide sequence ID" value="NZ_FTNR01000038.1"/>
</dbReference>
<proteinExistence type="predicted"/>
<evidence type="ECO:0000259" key="2">
    <source>
        <dbReference type="Pfam" id="PF05342"/>
    </source>
</evidence>
<dbReference type="InterPro" id="IPR011493">
    <property type="entry name" value="GLUG"/>
</dbReference>
<feature type="domain" description="Peptidase M26 N-terminal" evidence="2">
    <location>
        <begin position="76"/>
        <end position="186"/>
    </location>
</feature>
<dbReference type="Pfam" id="PF05342">
    <property type="entry name" value="Peptidase_M26_N"/>
    <property type="match status" value="1"/>
</dbReference>
<name>A0A1N7H9W1_9EURY</name>
<dbReference type="Pfam" id="PF07581">
    <property type="entry name" value="Glug"/>
    <property type="match status" value="1"/>
</dbReference>
<dbReference type="OrthoDB" id="103676at2157"/>
<accession>A0A1N7H9W1</accession>
<evidence type="ECO:0000256" key="1">
    <source>
        <dbReference type="SAM" id="MobiDB-lite"/>
    </source>
</evidence>
<dbReference type="EMBL" id="FTNR01000038">
    <property type="protein sequence ID" value="SIS21657.1"/>
    <property type="molecule type" value="Genomic_DNA"/>
</dbReference>
<sequence>MRVPNRNPNRRDGVVPETSRHRVCLSSRRLRCAGVLLLCLVILFVSPVSGASTPLEGVDGTGTEADPYVITDVDELQAIADEPDAHYVLGDDIDASETRTWNGYAGFDPIASDGEFTGSLDGQNYEIRGLVVDRPDEDRVGLFANANGTIENVNFEETTVVGNQDVGGLVGAAHEDAVIRRISVSGEVTGDHEVGGLAGRSAGTVRDSVSAAELAADDENRRSFIGGLVGLVEDGSVERSAATGDVTGIRAVGGLVGVVSYDAYVSDSYATADVYGVDHEDSGYYFGWEDSFTVGGLAGAVDGSVATSFSTGEVTGTRRYHGLFGEHKRVVDSYWDVDASGHEQGSLDSDDDMTGLTTAEMTGPDAAENMVALDFDSVFKTTSDGYPILRAELEPAEFRVTDLDGPDALEVGETAAVRATIKNVGALEGTQNVSLRLGDETEQSTSLTLGPDERETLSFEVTAATDGAFQYTVEATNEATADDAASSVVTISDDADGTDTEGPSSSDGLPGFGVAGTIVALVLVTSLARHG</sequence>
<gene>
    <name evidence="4" type="ORF">SAMN05421752_13810</name>
</gene>
<evidence type="ECO:0000313" key="5">
    <source>
        <dbReference type="Proteomes" id="UP000185936"/>
    </source>
</evidence>
<dbReference type="Gene3D" id="2.160.20.110">
    <property type="match status" value="1"/>
</dbReference>
<dbReference type="GO" id="GO:0016020">
    <property type="term" value="C:membrane"/>
    <property type="evidence" value="ECO:0007669"/>
    <property type="project" value="InterPro"/>
</dbReference>
<feature type="domain" description="GLUG" evidence="3">
    <location>
        <begin position="225"/>
        <end position="247"/>
    </location>
</feature>
<dbReference type="InterPro" id="IPR008006">
    <property type="entry name" value="Peptidase_M26_N_dom"/>
</dbReference>
<evidence type="ECO:0000259" key="3">
    <source>
        <dbReference type="Pfam" id="PF07581"/>
    </source>
</evidence>
<keyword evidence="5" id="KW-1185">Reference proteome</keyword>
<dbReference type="AlphaFoldDB" id="A0A1N7H9W1"/>